<evidence type="ECO:0000313" key="1">
    <source>
        <dbReference type="EMBL" id="GFO22036.1"/>
    </source>
</evidence>
<dbReference type="AlphaFoldDB" id="A0AAV4BSI4"/>
<dbReference type="EMBL" id="BLXT01005315">
    <property type="protein sequence ID" value="GFO22036.1"/>
    <property type="molecule type" value="Genomic_DNA"/>
</dbReference>
<comment type="caution">
    <text evidence="1">The sequence shown here is derived from an EMBL/GenBank/DDBJ whole genome shotgun (WGS) entry which is preliminary data.</text>
</comment>
<keyword evidence="2" id="KW-1185">Reference proteome</keyword>
<evidence type="ECO:0000313" key="2">
    <source>
        <dbReference type="Proteomes" id="UP000735302"/>
    </source>
</evidence>
<protein>
    <submittedName>
        <fullName evidence="1">Uncharacterized protein</fullName>
    </submittedName>
</protein>
<gene>
    <name evidence="1" type="ORF">PoB_004854100</name>
</gene>
<reference evidence="1 2" key="1">
    <citation type="journal article" date="2021" name="Elife">
        <title>Chloroplast acquisition without the gene transfer in kleptoplastic sea slugs, Plakobranchus ocellatus.</title>
        <authorList>
            <person name="Maeda T."/>
            <person name="Takahashi S."/>
            <person name="Yoshida T."/>
            <person name="Shimamura S."/>
            <person name="Takaki Y."/>
            <person name="Nagai Y."/>
            <person name="Toyoda A."/>
            <person name="Suzuki Y."/>
            <person name="Arimoto A."/>
            <person name="Ishii H."/>
            <person name="Satoh N."/>
            <person name="Nishiyama T."/>
            <person name="Hasebe M."/>
            <person name="Maruyama T."/>
            <person name="Minagawa J."/>
            <person name="Obokata J."/>
            <person name="Shigenobu S."/>
        </authorList>
    </citation>
    <scope>NUCLEOTIDE SEQUENCE [LARGE SCALE GENOMIC DNA]</scope>
</reference>
<accession>A0AAV4BSI4</accession>
<name>A0AAV4BSI4_9GAST</name>
<proteinExistence type="predicted"/>
<dbReference type="Proteomes" id="UP000735302">
    <property type="component" value="Unassembled WGS sequence"/>
</dbReference>
<organism evidence="1 2">
    <name type="scientific">Plakobranchus ocellatus</name>
    <dbReference type="NCBI Taxonomy" id="259542"/>
    <lineage>
        <taxon>Eukaryota</taxon>
        <taxon>Metazoa</taxon>
        <taxon>Spiralia</taxon>
        <taxon>Lophotrochozoa</taxon>
        <taxon>Mollusca</taxon>
        <taxon>Gastropoda</taxon>
        <taxon>Heterobranchia</taxon>
        <taxon>Euthyneura</taxon>
        <taxon>Panpulmonata</taxon>
        <taxon>Sacoglossa</taxon>
        <taxon>Placobranchoidea</taxon>
        <taxon>Plakobranchidae</taxon>
        <taxon>Plakobranchus</taxon>
    </lineage>
</organism>
<sequence>MPPPCQGIDGGARTRNTEVHAGLRTGLAGHCVTKAPLRDSRDASLHFQTIAELALSYKVMVHLTNTHSNMASRIEFNIENFIYATFELQREKLSPGTSVAQWLANPV</sequence>